<reference evidence="1" key="1">
    <citation type="journal article" date="2020" name="Stud. Mycol.">
        <title>101 Dothideomycetes genomes: a test case for predicting lifestyles and emergence of pathogens.</title>
        <authorList>
            <person name="Haridas S."/>
            <person name="Albert R."/>
            <person name="Binder M."/>
            <person name="Bloem J."/>
            <person name="Labutti K."/>
            <person name="Salamov A."/>
            <person name="Andreopoulos B."/>
            <person name="Baker S."/>
            <person name="Barry K."/>
            <person name="Bills G."/>
            <person name="Bluhm B."/>
            <person name="Cannon C."/>
            <person name="Castanera R."/>
            <person name="Culley D."/>
            <person name="Daum C."/>
            <person name="Ezra D."/>
            <person name="Gonzalez J."/>
            <person name="Henrissat B."/>
            <person name="Kuo A."/>
            <person name="Liang C."/>
            <person name="Lipzen A."/>
            <person name="Lutzoni F."/>
            <person name="Magnuson J."/>
            <person name="Mondo S."/>
            <person name="Nolan M."/>
            <person name="Ohm R."/>
            <person name="Pangilinan J."/>
            <person name="Park H.-J."/>
            <person name="Ramirez L."/>
            <person name="Alfaro M."/>
            <person name="Sun H."/>
            <person name="Tritt A."/>
            <person name="Yoshinaga Y."/>
            <person name="Zwiers L.-H."/>
            <person name="Turgeon B."/>
            <person name="Goodwin S."/>
            <person name="Spatafora J."/>
            <person name="Crous P."/>
            <person name="Grigoriev I."/>
        </authorList>
    </citation>
    <scope>NUCLEOTIDE SEQUENCE</scope>
    <source>
        <strain evidence="1">CBS 675.92</strain>
    </source>
</reference>
<keyword evidence="2" id="KW-1185">Reference proteome</keyword>
<organism evidence="1 2">
    <name type="scientific">Byssothecium circinans</name>
    <dbReference type="NCBI Taxonomy" id="147558"/>
    <lineage>
        <taxon>Eukaryota</taxon>
        <taxon>Fungi</taxon>
        <taxon>Dikarya</taxon>
        <taxon>Ascomycota</taxon>
        <taxon>Pezizomycotina</taxon>
        <taxon>Dothideomycetes</taxon>
        <taxon>Pleosporomycetidae</taxon>
        <taxon>Pleosporales</taxon>
        <taxon>Massarineae</taxon>
        <taxon>Massarinaceae</taxon>
        <taxon>Byssothecium</taxon>
    </lineage>
</organism>
<dbReference type="AlphaFoldDB" id="A0A6A5T901"/>
<accession>A0A6A5T901</accession>
<dbReference type="Proteomes" id="UP000800035">
    <property type="component" value="Unassembled WGS sequence"/>
</dbReference>
<evidence type="ECO:0000313" key="1">
    <source>
        <dbReference type="EMBL" id="KAF1948698.1"/>
    </source>
</evidence>
<gene>
    <name evidence="1" type="ORF">CC80DRAFT_540836</name>
</gene>
<sequence>MSSGHSEAEYGDARSMQAAITTVSGARDYPSPPNEAWRAGINVSIRSLTTCIVGVFTGFDSMWFWSPSPSCSSAGTSVESVVHLPVLWLQLPADDAQPLPTAPGAACTAPHCTALHRPYSHCARSRRILCVVTSCVSPSRDVLPSLAVLEARVLRRRCYYQTWNND</sequence>
<dbReference type="EMBL" id="ML977051">
    <property type="protein sequence ID" value="KAF1948698.1"/>
    <property type="molecule type" value="Genomic_DNA"/>
</dbReference>
<protein>
    <submittedName>
        <fullName evidence="1">Uncharacterized protein</fullName>
    </submittedName>
</protein>
<name>A0A6A5T901_9PLEO</name>
<proteinExistence type="predicted"/>
<evidence type="ECO:0000313" key="2">
    <source>
        <dbReference type="Proteomes" id="UP000800035"/>
    </source>
</evidence>